<dbReference type="RefSeq" id="WP_380793216.1">
    <property type="nucleotide sequence ID" value="NZ_JBHTKR010000005.1"/>
</dbReference>
<dbReference type="InterPro" id="IPR036328">
    <property type="entry name" value="MliC_sf"/>
</dbReference>
<dbReference type="PANTHER" id="PTHR35535:SF2">
    <property type="entry name" value="DUF306 DOMAIN-CONTAINING PROTEIN"/>
    <property type="match status" value="1"/>
</dbReference>
<dbReference type="InterPro" id="IPR038670">
    <property type="entry name" value="HslJ-like_sf"/>
</dbReference>
<gene>
    <name evidence="3" type="ORF">ACFQ3C_14490</name>
</gene>
<dbReference type="InterPro" id="IPR039366">
    <property type="entry name" value="Pilotin"/>
</dbReference>
<organism evidence="3 4">
    <name type="scientific">Seohaeicola saemankumensis</name>
    <dbReference type="NCBI Taxonomy" id="481181"/>
    <lineage>
        <taxon>Bacteria</taxon>
        <taxon>Pseudomonadati</taxon>
        <taxon>Pseudomonadota</taxon>
        <taxon>Alphaproteobacteria</taxon>
        <taxon>Rhodobacterales</taxon>
        <taxon>Roseobacteraceae</taxon>
        <taxon>Seohaeicola</taxon>
    </lineage>
</organism>
<feature type="chain" id="PRO_5045772320" evidence="1">
    <location>
        <begin position="21"/>
        <end position="409"/>
    </location>
</feature>
<sequence>MRIVGISVLAFAMLCGVAEARNVDGALTYLSRDALPPGAEIVIEARGLQDTPLAETRFQSGGKQVPLPFSLTLPDGVGATIRAAVVLDGEPLWVSDAIVVAAGMAPVALGEVIMSRHQPMGFASTLRCGEARLKIGFFEDRAVLETDADRLVLLRAPTASGMTFEDPADPGTSYQSRGDTALVSLQGEVLPECVAVPPEPEQPYRARGTEPFWSLTIVGGMVELIPNIGQMPLRAKLPPAALVGADFVFDMSAQGMVLRLSDVICHDLMSGTPFPQTVSVTTQDSVLEGCGGESMDLLAGVEWIVEQISGSSLVDGSLVTLEFDAVTRRLAGRSGCNRYNAAFELSGEGLSIGPAGATRMACVPDLMEQEGLFLADLQRISRFDIDPTGALLLFSNDRQDPLILARISQ</sequence>
<proteinExistence type="predicted"/>
<keyword evidence="1" id="KW-0732">Signal</keyword>
<evidence type="ECO:0000313" key="3">
    <source>
        <dbReference type="EMBL" id="MFD1195879.1"/>
    </source>
</evidence>
<evidence type="ECO:0000313" key="4">
    <source>
        <dbReference type="Proteomes" id="UP001597151"/>
    </source>
</evidence>
<dbReference type="InterPro" id="IPR005184">
    <property type="entry name" value="DUF306_Meta_HslJ"/>
</dbReference>
<evidence type="ECO:0000259" key="2">
    <source>
        <dbReference type="Pfam" id="PF03724"/>
    </source>
</evidence>
<reference evidence="4" key="1">
    <citation type="journal article" date="2019" name="Int. J. Syst. Evol. Microbiol.">
        <title>The Global Catalogue of Microorganisms (GCM) 10K type strain sequencing project: providing services to taxonomists for standard genome sequencing and annotation.</title>
        <authorList>
            <consortium name="The Broad Institute Genomics Platform"/>
            <consortium name="The Broad Institute Genome Sequencing Center for Infectious Disease"/>
            <person name="Wu L."/>
            <person name="Ma J."/>
        </authorList>
    </citation>
    <scope>NUCLEOTIDE SEQUENCE [LARGE SCALE GENOMIC DNA]</scope>
    <source>
        <strain evidence="4">CCUG 55328</strain>
    </source>
</reference>
<dbReference type="SUPFAM" id="SSF141488">
    <property type="entry name" value="YdhA-like"/>
    <property type="match status" value="1"/>
</dbReference>
<dbReference type="PANTHER" id="PTHR35535">
    <property type="entry name" value="HEAT SHOCK PROTEIN HSLJ"/>
    <property type="match status" value="1"/>
</dbReference>
<dbReference type="Gene3D" id="2.40.128.270">
    <property type="match status" value="1"/>
</dbReference>
<evidence type="ECO:0000256" key="1">
    <source>
        <dbReference type="SAM" id="SignalP"/>
    </source>
</evidence>
<dbReference type="Pfam" id="PF09619">
    <property type="entry name" value="YscW"/>
    <property type="match status" value="1"/>
</dbReference>
<dbReference type="InterPro" id="IPR053147">
    <property type="entry name" value="Hsp_HslJ-like"/>
</dbReference>
<dbReference type="Gene3D" id="2.40.128.200">
    <property type="match status" value="1"/>
</dbReference>
<comment type="caution">
    <text evidence="3">The sequence shown here is derived from an EMBL/GenBank/DDBJ whole genome shotgun (WGS) entry which is preliminary data.</text>
</comment>
<dbReference type="Proteomes" id="UP001597151">
    <property type="component" value="Unassembled WGS sequence"/>
</dbReference>
<feature type="signal peptide" evidence="1">
    <location>
        <begin position="1"/>
        <end position="20"/>
    </location>
</feature>
<dbReference type="EMBL" id="JBHTKR010000005">
    <property type="protein sequence ID" value="MFD1195879.1"/>
    <property type="molecule type" value="Genomic_DNA"/>
</dbReference>
<keyword evidence="4" id="KW-1185">Reference proteome</keyword>
<feature type="domain" description="DUF306" evidence="2">
    <location>
        <begin position="298"/>
        <end position="399"/>
    </location>
</feature>
<protein>
    <submittedName>
        <fullName evidence="3">META domain-containing protein</fullName>
    </submittedName>
</protein>
<accession>A0ABW3TFB4</accession>
<dbReference type="Pfam" id="PF03724">
    <property type="entry name" value="META"/>
    <property type="match status" value="1"/>
</dbReference>
<name>A0ABW3TFB4_9RHOB</name>